<feature type="compositionally biased region" description="Basic residues" evidence="1">
    <location>
        <begin position="44"/>
        <end position="53"/>
    </location>
</feature>
<feature type="region of interest" description="Disordered" evidence="1">
    <location>
        <begin position="767"/>
        <end position="895"/>
    </location>
</feature>
<dbReference type="EMBL" id="LGRN01000141">
    <property type="protein sequence ID" value="OJD15709.1"/>
    <property type="molecule type" value="Genomic_DNA"/>
</dbReference>
<evidence type="ECO:0000313" key="2">
    <source>
        <dbReference type="EMBL" id="OJD15709.1"/>
    </source>
</evidence>
<comment type="caution">
    <text evidence="2">The sequence shown here is derived from an EMBL/GenBank/DDBJ whole genome shotgun (WGS) entry which is preliminary data.</text>
</comment>
<dbReference type="Proteomes" id="UP000182235">
    <property type="component" value="Unassembled WGS sequence"/>
</dbReference>
<feature type="compositionally biased region" description="Basic and acidic residues" evidence="1">
    <location>
        <begin position="872"/>
        <end position="886"/>
    </location>
</feature>
<feature type="compositionally biased region" description="Polar residues" evidence="1">
    <location>
        <begin position="330"/>
        <end position="351"/>
    </location>
</feature>
<protein>
    <submittedName>
        <fullName evidence="2">Uncharacterized protein</fullName>
    </submittedName>
</protein>
<sequence>MQFFHKNKSQASLVGSVNNWSRGNNSNNHQQTQPQPQQQQHHPQQNHHHHHHQQQQQQQQQHQHHHHQQAHPQPAGESLDYNSDPQYQRYSYANNDTYDYSYSQTHPVHTVQHSYDYQNQQPVDPNLIPGLAVSSFGPVASQPSPNYSRRPTLNLVPSATTDINSSDTSANNPEVTTEVSSTDLSWTPQTPDTFPRVESLPKKSRRSIFGFSSSKDSTTAAAPNVLGRNLSVRKKDIAQSGPPKKTPGGQSIDPTPESVEDQPTESHMPLSKRAPHQQHLSYPSKSANRSSSHIETQPYDQRPESRSVQRVNTDPLSSQESFYHQRESSESFQFPEAQQSAPRNPQFQISYPTRRDSVANFADPSSEPPPYSSQPDSLLTARPPSQQSGGAPLSPLHQYQTADQGQQKPPFRQTLQPSAGAAHSQTTMPSDRQTGLRQQVDSAPQHGGQSRESMGGGQSPYPPNLPQGGTFKGNHSQQSLGEQDRQTPPPANGNNNNNNNNKGREDLSEAEVRALMQKHEELQAKYLKVKKYYFEKDAQVQLLQNTVAHQRMSTSRTVLDDSEYLTRFSRLDGAINNLSFNIRKEWRGIPVWLQGVVNEDAIAVGTKEMTAVGRACLSRWLVDEIFDRYFHPSLEPNLSRNLKMIERNVRRGAKIASEEDRENHLSKLSAWRRTTLDGLGEMLQNRAAEENRSQLTKTLVEKLTASLEMHLKTPPPAGLENGVSMIVELAVGISANVPFESREIAIEYFLPGSPITDTYMKLESSLPPLVSPASEPPSAVDRMEQASAKSLKPGVSAEGGVSMVDLDRESGKDSSSSSTTHSGPAPVHSAQPKEPRKKSVFGSLISKKPHTGGGAAQGPAEQQQARPASALMREREREEAEHKEGDNNTSSASPSHNIRIRFAAFVAVEVRSKGTGNVIVHAPVYGIM</sequence>
<feature type="compositionally biased region" description="Polar residues" evidence="1">
    <location>
        <begin position="308"/>
        <end position="322"/>
    </location>
</feature>
<dbReference type="VEuPathDB" id="FungiDB:AJ78_04044"/>
<evidence type="ECO:0000313" key="3">
    <source>
        <dbReference type="Proteomes" id="UP000182235"/>
    </source>
</evidence>
<feature type="compositionally biased region" description="Polar residues" evidence="1">
    <location>
        <begin position="397"/>
        <end position="452"/>
    </location>
</feature>
<gene>
    <name evidence="2" type="ORF">AJ78_04044</name>
</gene>
<feature type="region of interest" description="Disordered" evidence="1">
    <location>
        <begin position="161"/>
        <end position="504"/>
    </location>
</feature>
<feature type="region of interest" description="Disordered" evidence="1">
    <location>
        <begin position="1"/>
        <end position="89"/>
    </location>
</feature>
<evidence type="ECO:0000256" key="1">
    <source>
        <dbReference type="SAM" id="MobiDB-lite"/>
    </source>
</evidence>
<dbReference type="OrthoDB" id="4155914at2759"/>
<accession>A0A1J9QKI9</accession>
<organism evidence="2 3">
    <name type="scientific">Emergomyces pasteurianus Ep9510</name>
    <dbReference type="NCBI Taxonomy" id="1447872"/>
    <lineage>
        <taxon>Eukaryota</taxon>
        <taxon>Fungi</taxon>
        <taxon>Dikarya</taxon>
        <taxon>Ascomycota</taxon>
        <taxon>Pezizomycotina</taxon>
        <taxon>Eurotiomycetes</taxon>
        <taxon>Eurotiomycetidae</taxon>
        <taxon>Onygenales</taxon>
        <taxon>Ajellomycetaceae</taxon>
        <taxon>Emergomyces</taxon>
    </lineage>
</organism>
<dbReference type="AlphaFoldDB" id="A0A1J9QKI9"/>
<proteinExistence type="predicted"/>
<feature type="compositionally biased region" description="Polar residues" evidence="1">
    <location>
        <begin position="80"/>
        <end position="89"/>
    </location>
</feature>
<feature type="compositionally biased region" description="Low complexity" evidence="1">
    <location>
        <begin position="492"/>
        <end position="501"/>
    </location>
</feature>
<reference evidence="2 3" key="1">
    <citation type="submission" date="2015-07" db="EMBL/GenBank/DDBJ databases">
        <title>Emmonsia species relationships and genome sequence.</title>
        <authorList>
            <consortium name="The Broad Institute Genomics Platform"/>
            <person name="Cuomo C.A."/>
            <person name="Munoz J.F."/>
            <person name="Imamovic A."/>
            <person name="Priest M.E."/>
            <person name="Young S."/>
            <person name="Clay O.K."/>
            <person name="McEwen J.G."/>
        </authorList>
    </citation>
    <scope>NUCLEOTIDE SEQUENCE [LARGE SCALE GENOMIC DNA]</scope>
    <source>
        <strain evidence="2 3">UAMH 9510</strain>
    </source>
</reference>
<feature type="compositionally biased region" description="Polar residues" evidence="1">
    <location>
        <begin position="210"/>
        <end position="221"/>
    </location>
</feature>
<feature type="compositionally biased region" description="Polar residues" evidence="1">
    <location>
        <begin position="278"/>
        <end position="299"/>
    </location>
</feature>
<name>A0A1J9QKI9_9EURO</name>
<feature type="compositionally biased region" description="Low complexity" evidence="1">
    <location>
        <begin position="14"/>
        <end position="43"/>
    </location>
</feature>
<dbReference type="STRING" id="1447872.A0A1J9QKI9"/>
<feature type="compositionally biased region" description="Polar residues" evidence="1">
    <location>
        <begin position="161"/>
        <end position="192"/>
    </location>
</feature>
<keyword evidence="3" id="KW-1185">Reference proteome</keyword>